<keyword evidence="3" id="KW-1185">Reference proteome</keyword>
<dbReference type="AlphaFoldDB" id="A0A4P9Y124"/>
<dbReference type="CDD" id="cd02440">
    <property type="entry name" value="AdoMet_MTases"/>
    <property type="match status" value="1"/>
</dbReference>
<dbReference type="InterPro" id="IPR029063">
    <property type="entry name" value="SAM-dependent_MTases_sf"/>
</dbReference>
<name>A0A4P9Y124_9FUNG</name>
<dbReference type="SUPFAM" id="SSF53335">
    <property type="entry name" value="S-adenosyl-L-methionine-dependent methyltransferases"/>
    <property type="match status" value="1"/>
</dbReference>
<dbReference type="InterPro" id="IPR041698">
    <property type="entry name" value="Methyltransf_25"/>
</dbReference>
<dbReference type="Proteomes" id="UP000267251">
    <property type="component" value="Unassembled WGS sequence"/>
</dbReference>
<dbReference type="Pfam" id="PF13649">
    <property type="entry name" value="Methyltransf_25"/>
    <property type="match status" value="1"/>
</dbReference>
<dbReference type="Gene3D" id="3.40.50.150">
    <property type="entry name" value="Vaccinia Virus protein VP39"/>
    <property type="match status" value="1"/>
</dbReference>
<accession>A0A4P9Y124</accession>
<dbReference type="OrthoDB" id="2013972at2759"/>
<evidence type="ECO:0000313" key="3">
    <source>
        <dbReference type="Proteomes" id="UP000267251"/>
    </source>
</evidence>
<feature type="domain" description="Methyltransferase" evidence="1">
    <location>
        <begin position="16"/>
        <end position="110"/>
    </location>
</feature>
<protein>
    <recommendedName>
        <fullName evidence="1">Methyltransferase domain-containing protein</fullName>
    </recommendedName>
</protein>
<dbReference type="EMBL" id="KZ988300">
    <property type="protein sequence ID" value="RKP12526.1"/>
    <property type="molecule type" value="Genomic_DNA"/>
</dbReference>
<organism evidence="2 3">
    <name type="scientific">Piptocephalis cylindrospora</name>
    <dbReference type="NCBI Taxonomy" id="1907219"/>
    <lineage>
        <taxon>Eukaryota</taxon>
        <taxon>Fungi</taxon>
        <taxon>Fungi incertae sedis</taxon>
        <taxon>Zoopagomycota</taxon>
        <taxon>Zoopagomycotina</taxon>
        <taxon>Zoopagomycetes</taxon>
        <taxon>Zoopagales</taxon>
        <taxon>Piptocephalidaceae</taxon>
        <taxon>Piptocephalis</taxon>
    </lineage>
</organism>
<proteinExistence type="predicted"/>
<reference evidence="3" key="1">
    <citation type="journal article" date="2018" name="Nat. Microbiol.">
        <title>Leveraging single-cell genomics to expand the fungal tree of life.</title>
        <authorList>
            <person name="Ahrendt S.R."/>
            <person name="Quandt C.A."/>
            <person name="Ciobanu D."/>
            <person name="Clum A."/>
            <person name="Salamov A."/>
            <person name="Andreopoulos B."/>
            <person name="Cheng J.F."/>
            <person name="Woyke T."/>
            <person name="Pelin A."/>
            <person name="Henrissat B."/>
            <person name="Reynolds N.K."/>
            <person name="Benny G.L."/>
            <person name="Smith M.E."/>
            <person name="James T.Y."/>
            <person name="Grigoriev I.V."/>
        </authorList>
    </citation>
    <scope>NUCLEOTIDE SEQUENCE [LARGE SCALE GENOMIC DNA]</scope>
</reference>
<gene>
    <name evidence="2" type="ORF">BJ684DRAFT_11361</name>
</gene>
<evidence type="ECO:0000259" key="1">
    <source>
        <dbReference type="Pfam" id="PF13649"/>
    </source>
</evidence>
<sequence length="250" mass="28428">MTRRNHFSPISSPRRILDVHTGTGVWMREVSDEFPECTFIGLDSRPGLYRSSVMPSNCHWTPGDIAEGTPPGLEDASFDMIIHRFQAFFLPASSWHYVLTQFRHLIAPSGHLELHETDLAIVSPGPMGERVNEWLIQTCQNRSIIPSFPRDLEGPLVNAGFERVRRREVPFAVGKWAGIPGGMMLDNIRGILTGFLRDHLVLPGLVSADYFDSTVQQWEEECEKLRSCVHVYFYTARPNPRYTLEENNAC</sequence>
<evidence type="ECO:0000313" key="2">
    <source>
        <dbReference type="EMBL" id="RKP12526.1"/>
    </source>
</evidence>